<dbReference type="AlphaFoldDB" id="A0A7G9SH44"/>
<evidence type="ECO:0000256" key="5">
    <source>
        <dbReference type="SAM" id="MobiDB-lite"/>
    </source>
</evidence>
<dbReference type="InterPro" id="IPR005650">
    <property type="entry name" value="BlaI_family"/>
</dbReference>
<evidence type="ECO:0000256" key="4">
    <source>
        <dbReference type="ARBA" id="ARBA00023163"/>
    </source>
</evidence>
<dbReference type="GO" id="GO:0045892">
    <property type="term" value="P:negative regulation of DNA-templated transcription"/>
    <property type="evidence" value="ECO:0007669"/>
    <property type="project" value="InterPro"/>
</dbReference>
<keyword evidence="4" id="KW-0804">Transcription</keyword>
<dbReference type="InterPro" id="IPR036388">
    <property type="entry name" value="WH-like_DNA-bd_sf"/>
</dbReference>
<sequence length="157" mass="16809">MGSLGRLVPADQAPFDIDQLFPREREIALFVYAHGCVTAKDVEAAVGSLTNAAVRSMLNRLVRKGLITRQELKAPNPFVYGPALTEVSAQERAIRQCADDFFDGSVDAVAAALADVYASRSSRPKAATTLKPPVPFPRKANQARPLGDPAFPLAAGF</sequence>
<feature type="region of interest" description="Disordered" evidence="5">
    <location>
        <begin position="124"/>
        <end position="147"/>
    </location>
</feature>
<dbReference type="Pfam" id="PF03965">
    <property type="entry name" value="Penicillinase_R"/>
    <property type="match status" value="1"/>
</dbReference>
<keyword evidence="2" id="KW-0805">Transcription regulation</keyword>
<dbReference type="InterPro" id="IPR036390">
    <property type="entry name" value="WH_DNA-bd_sf"/>
</dbReference>
<gene>
    <name evidence="6" type="ORF">H9L13_11150</name>
</gene>
<dbReference type="Gene3D" id="1.10.10.10">
    <property type="entry name" value="Winged helix-like DNA-binding domain superfamily/Winged helix DNA-binding domain"/>
    <property type="match status" value="1"/>
</dbReference>
<proteinExistence type="inferred from homology"/>
<evidence type="ECO:0000313" key="6">
    <source>
        <dbReference type="EMBL" id="QNN67169.1"/>
    </source>
</evidence>
<name>A0A7G9SH44_9SPHN</name>
<reference evidence="6 7" key="1">
    <citation type="submission" date="2020-08" db="EMBL/GenBank/DDBJ databases">
        <title>Genome sequence of Sphingomonas lutea KCTC 23642T.</title>
        <authorList>
            <person name="Hyun D.-W."/>
            <person name="Bae J.-W."/>
        </authorList>
    </citation>
    <scope>NUCLEOTIDE SEQUENCE [LARGE SCALE GENOMIC DNA]</scope>
    <source>
        <strain evidence="6 7">KCTC 23642</strain>
    </source>
</reference>
<evidence type="ECO:0000256" key="2">
    <source>
        <dbReference type="ARBA" id="ARBA00023015"/>
    </source>
</evidence>
<dbReference type="KEGG" id="slut:H9L13_11150"/>
<organism evidence="6 7">
    <name type="scientific">Sphingomonas lutea</name>
    <dbReference type="NCBI Taxonomy" id="1045317"/>
    <lineage>
        <taxon>Bacteria</taxon>
        <taxon>Pseudomonadati</taxon>
        <taxon>Pseudomonadota</taxon>
        <taxon>Alphaproteobacteria</taxon>
        <taxon>Sphingomonadales</taxon>
        <taxon>Sphingomonadaceae</taxon>
        <taxon>Sphingomonas</taxon>
    </lineage>
</organism>
<evidence type="ECO:0000256" key="1">
    <source>
        <dbReference type="ARBA" id="ARBA00011046"/>
    </source>
</evidence>
<evidence type="ECO:0000313" key="7">
    <source>
        <dbReference type="Proteomes" id="UP000515971"/>
    </source>
</evidence>
<dbReference type="Proteomes" id="UP000515971">
    <property type="component" value="Chromosome"/>
</dbReference>
<comment type="similarity">
    <text evidence="1">Belongs to the BlaI transcriptional regulatory family.</text>
</comment>
<dbReference type="SUPFAM" id="SSF46785">
    <property type="entry name" value="Winged helix' DNA-binding domain"/>
    <property type="match status" value="1"/>
</dbReference>
<dbReference type="EMBL" id="CP060718">
    <property type="protein sequence ID" value="QNN67169.1"/>
    <property type="molecule type" value="Genomic_DNA"/>
</dbReference>
<evidence type="ECO:0000256" key="3">
    <source>
        <dbReference type="ARBA" id="ARBA00023125"/>
    </source>
</evidence>
<keyword evidence="3" id="KW-0238">DNA-binding</keyword>
<keyword evidence="7" id="KW-1185">Reference proteome</keyword>
<dbReference type="RefSeq" id="WP_187537761.1">
    <property type="nucleotide sequence ID" value="NZ_BAABJT010000001.1"/>
</dbReference>
<protein>
    <submittedName>
        <fullName evidence="6">BlaI/MecI/CopY family transcriptional regulator</fullName>
    </submittedName>
</protein>
<dbReference type="GO" id="GO:0003677">
    <property type="term" value="F:DNA binding"/>
    <property type="evidence" value="ECO:0007669"/>
    <property type="project" value="UniProtKB-KW"/>
</dbReference>
<accession>A0A7G9SH44</accession>